<dbReference type="Proteomes" id="UP000032180">
    <property type="component" value="Chromosome 3"/>
</dbReference>
<dbReference type="STRING" id="77586.A0A0D9VQI6"/>
<keyword evidence="3" id="KW-1185">Reference proteome</keyword>
<name>A0A0D9VQI6_9ORYZ</name>
<sequence>MPPRVSFAASDCSICFRFERGMPIINRNSFKFRGRGESPWILILEHYKRQNFAAGSAFLASGVYGREAEAAGRNTKCRTMQLRHESGASAKIIDAPRQHDDIYAGMMPELPLDKLPEMTNTPMVPSKFLHLKFLEIYLQELVALLPSYDIFSLVSFLDASPLQTFNLHVEQQRERLDSILDGEHTELRRITHHGHTNLQSVTITGFNSAESMIELTTHILENAPSLKHFTLDTASFSDKNCLAMGECSPIVRGGILEARRAFEAARRHAAGKVPLGVEYKFLEPCRKCHFGY</sequence>
<evidence type="ECO:0000313" key="2">
    <source>
        <dbReference type="EnsemblPlants" id="LPERR03G05810.1"/>
    </source>
</evidence>
<dbReference type="Pfam" id="PF23622">
    <property type="entry name" value="LRR_At1g61320_AtMIF1"/>
    <property type="match status" value="1"/>
</dbReference>
<dbReference type="AlphaFoldDB" id="A0A0D9VQI6"/>
<feature type="domain" description="At1g61320/AtMIF1 LRR" evidence="1">
    <location>
        <begin position="108"/>
        <end position="285"/>
    </location>
</feature>
<dbReference type="EnsemblPlants" id="LPERR03G05810.1">
    <property type="protein sequence ID" value="LPERR03G05810.1"/>
    <property type="gene ID" value="LPERR03G05810"/>
</dbReference>
<reference evidence="3" key="2">
    <citation type="submission" date="2013-12" db="EMBL/GenBank/DDBJ databases">
        <authorList>
            <person name="Yu Y."/>
            <person name="Lee S."/>
            <person name="de Baynast K."/>
            <person name="Wissotski M."/>
            <person name="Liu L."/>
            <person name="Talag J."/>
            <person name="Goicoechea J."/>
            <person name="Angelova A."/>
            <person name="Jetty R."/>
            <person name="Kudrna D."/>
            <person name="Golser W."/>
            <person name="Rivera L."/>
            <person name="Zhang J."/>
            <person name="Wing R."/>
        </authorList>
    </citation>
    <scope>NUCLEOTIDE SEQUENCE</scope>
</reference>
<dbReference type="Gramene" id="LPERR03G05810.1">
    <property type="protein sequence ID" value="LPERR03G05810.1"/>
    <property type="gene ID" value="LPERR03G05810"/>
</dbReference>
<evidence type="ECO:0000313" key="3">
    <source>
        <dbReference type="Proteomes" id="UP000032180"/>
    </source>
</evidence>
<reference evidence="2 3" key="1">
    <citation type="submission" date="2012-08" db="EMBL/GenBank/DDBJ databases">
        <title>Oryza genome evolution.</title>
        <authorList>
            <person name="Wing R.A."/>
        </authorList>
    </citation>
    <scope>NUCLEOTIDE SEQUENCE</scope>
</reference>
<dbReference type="PANTHER" id="PTHR34145">
    <property type="entry name" value="OS02G0105600 PROTEIN"/>
    <property type="match status" value="1"/>
</dbReference>
<proteinExistence type="predicted"/>
<dbReference type="PANTHER" id="PTHR34145:SF28">
    <property type="entry name" value="F-BOX DOMAIN-CONTAINING PROTEIN"/>
    <property type="match status" value="1"/>
</dbReference>
<dbReference type="HOGENOM" id="CLU_954291_0_0_1"/>
<dbReference type="InterPro" id="IPR055357">
    <property type="entry name" value="LRR_At1g61320_AtMIF1"/>
</dbReference>
<evidence type="ECO:0000259" key="1">
    <source>
        <dbReference type="Pfam" id="PF23622"/>
    </source>
</evidence>
<accession>A0A0D9VQI6</accession>
<dbReference type="InterPro" id="IPR053772">
    <property type="entry name" value="At1g61320/At1g61330-like"/>
</dbReference>
<organism evidence="2 3">
    <name type="scientific">Leersia perrieri</name>
    <dbReference type="NCBI Taxonomy" id="77586"/>
    <lineage>
        <taxon>Eukaryota</taxon>
        <taxon>Viridiplantae</taxon>
        <taxon>Streptophyta</taxon>
        <taxon>Embryophyta</taxon>
        <taxon>Tracheophyta</taxon>
        <taxon>Spermatophyta</taxon>
        <taxon>Magnoliopsida</taxon>
        <taxon>Liliopsida</taxon>
        <taxon>Poales</taxon>
        <taxon>Poaceae</taxon>
        <taxon>BOP clade</taxon>
        <taxon>Oryzoideae</taxon>
        <taxon>Oryzeae</taxon>
        <taxon>Oryzinae</taxon>
        <taxon>Leersia</taxon>
    </lineage>
</organism>
<protein>
    <recommendedName>
        <fullName evidence="1">At1g61320/AtMIF1 LRR domain-containing protein</fullName>
    </recommendedName>
</protein>
<reference evidence="2" key="3">
    <citation type="submission" date="2015-04" db="UniProtKB">
        <authorList>
            <consortium name="EnsemblPlants"/>
        </authorList>
    </citation>
    <scope>IDENTIFICATION</scope>
</reference>